<dbReference type="Proteomes" id="UP000283981">
    <property type="component" value="Unassembled WGS sequence"/>
</dbReference>
<feature type="active site" description="Proton acceptor" evidence="4">
    <location>
        <position position="175"/>
    </location>
</feature>
<feature type="binding site" evidence="5">
    <location>
        <begin position="118"/>
        <end position="120"/>
    </location>
    <ligand>
        <name>NAD(+)</name>
        <dbReference type="ChEBI" id="CHEBI:57540"/>
    </ligand>
</feature>
<evidence type="ECO:0000256" key="3">
    <source>
        <dbReference type="ARBA" id="ARBA00023027"/>
    </source>
</evidence>
<evidence type="ECO:0000259" key="7">
    <source>
        <dbReference type="Pfam" id="PF00056"/>
    </source>
</evidence>
<dbReference type="InterPro" id="IPR018177">
    <property type="entry name" value="L-lactate_DH_AS"/>
</dbReference>
<evidence type="ECO:0000313" key="12">
    <source>
        <dbReference type="Proteomes" id="UP000284472"/>
    </source>
</evidence>
<dbReference type="InterPro" id="IPR001557">
    <property type="entry name" value="L-lactate/malate_DH"/>
</dbReference>
<dbReference type="InterPro" id="IPR001236">
    <property type="entry name" value="Lactate/malate_DH_N"/>
</dbReference>
<dbReference type="InterPro" id="IPR015955">
    <property type="entry name" value="Lactate_DH/Glyco_Ohase_4_C"/>
</dbReference>
<evidence type="ECO:0000256" key="4">
    <source>
        <dbReference type="PIRSR" id="PIRSR000102-1"/>
    </source>
</evidence>
<evidence type="ECO:0000256" key="6">
    <source>
        <dbReference type="RuleBase" id="RU003369"/>
    </source>
</evidence>
<comment type="caution">
    <text evidence="10">The sequence shown here is derived from an EMBL/GenBank/DDBJ whole genome shotgun (WGS) entry which is preliminary data.</text>
</comment>
<feature type="binding site" evidence="5">
    <location>
        <begin position="9"/>
        <end position="14"/>
    </location>
    <ligand>
        <name>NAD(+)</name>
        <dbReference type="ChEBI" id="CHEBI:57540"/>
    </ligand>
</feature>
<dbReference type="Gene3D" id="3.90.110.10">
    <property type="entry name" value="Lactate dehydrogenase/glycoside hydrolase, family 4, C-terminal"/>
    <property type="match status" value="1"/>
</dbReference>
<dbReference type="PROSITE" id="PS00064">
    <property type="entry name" value="L_LDH"/>
    <property type="match status" value="1"/>
</dbReference>
<dbReference type="EMBL" id="QSIR01000037">
    <property type="protein sequence ID" value="RHD00968.1"/>
    <property type="molecule type" value="Genomic_DNA"/>
</dbReference>
<dbReference type="InterPro" id="IPR036291">
    <property type="entry name" value="NAD(P)-bd_dom_sf"/>
</dbReference>
<name>A0A414URP0_MEDGN</name>
<evidence type="ECO:0000259" key="8">
    <source>
        <dbReference type="Pfam" id="PF02866"/>
    </source>
</evidence>
<protein>
    <submittedName>
        <fullName evidence="10">L-lactate dehydrogenase</fullName>
        <ecNumber evidence="10">1.1.1.27</ecNumber>
    </submittedName>
</protein>
<evidence type="ECO:0000256" key="2">
    <source>
        <dbReference type="ARBA" id="ARBA00023002"/>
    </source>
</evidence>
<dbReference type="Pfam" id="PF00056">
    <property type="entry name" value="Ldh_1_N"/>
    <property type="match status" value="1"/>
</dbReference>
<evidence type="ECO:0000313" key="9">
    <source>
        <dbReference type="EMBL" id="RHD00968.1"/>
    </source>
</evidence>
<organism evidence="10 11">
    <name type="scientific">Mediterraneibacter gnavus</name>
    <name type="common">Ruminococcus gnavus</name>
    <dbReference type="NCBI Taxonomy" id="33038"/>
    <lineage>
        <taxon>Bacteria</taxon>
        <taxon>Bacillati</taxon>
        <taxon>Bacillota</taxon>
        <taxon>Clostridia</taxon>
        <taxon>Lachnospirales</taxon>
        <taxon>Lachnospiraceae</taxon>
        <taxon>Mediterraneibacter</taxon>
    </lineage>
</organism>
<dbReference type="GO" id="GO:0004459">
    <property type="term" value="F:L-lactate dehydrogenase (NAD+) activity"/>
    <property type="evidence" value="ECO:0007669"/>
    <property type="project" value="UniProtKB-EC"/>
</dbReference>
<proteinExistence type="inferred from homology"/>
<dbReference type="PANTHER" id="PTHR43128">
    <property type="entry name" value="L-2-HYDROXYCARBOXYLATE DEHYDROGENASE (NAD(P)(+))"/>
    <property type="match status" value="1"/>
</dbReference>
<sequence>MNRKVAIIGMGNVGSTIAYTLLLKKSCDNLIVTCRNKKLLYAQISDLKHASVLINHNVSIEERSYSEFEDIDLIIFTAAAPLILGQNRLDMLETSKEIVKEVIPQIMASGFHGIIIVVTNPVDIVSYLIYKFSGLTNKKVIGTGTFLDTLRLKRERSEVFNVDVANISTYVVGEHGDSQVISWSNTIIEGDDIEKAAYKRGFQNVKDIERNIENKVKRAGWDIANFKGATTYGIANAVAEIVDCIFYNENKEYTLSTLDEGIYSSVPVILGRSGIQKKLMIKYSMYELEKLQKSKNIIRSVSDIE</sequence>
<dbReference type="GO" id="GO:0006089">
    <property type="term" value="P:lactate metabolic process"/>
    <property type="evidence" value="ECO:0007669"/>
    <property type="project" value="TreeGrafter"/>
</dbReference>
<evidence type="ECO:0000256" key="5">
    <source>
        <dbReference type="PIRSR" id="PIRSR000102-3"/>
    </source>
</evidence>
<feature type="domain" description="Lactate/malate dehydrogenase C-terminal" evidence="8">
    <location>
        <begin position="145"/>
        <end position="299"/>
    </location>
</feature>
<evidence type="ECO:0000313" key="11">
    <source>
        <dbReference type="Proteomes" id="UP000283981"/>
    </source>
</evidence>
<dbReference type="Pfam" id="PF02866">
    <property type="entry name" value="Ldh_1_C"/>
    <property type="match status" value="1"/>
</dbReference>
<evidence type="ECO:0000256" key="1">
    <source>
        <dbReference type="ARBA" id="ARBA00006054"/>
    </source>
</evidence>
<comment type="similarity">
    <text evidence="1">Belongs to the LDH/MDH superfamily. LDH family.</text>
</comment>
<reference evidence="11 12" key="1">
    <citation type="submission" date="2018-08" db="EMBL/GenBank/DDBJ databases">
        <title>A genome reference for cultivated species of the human gut microbiota.</title>
        <authorList>
            <person name="Zou Y."/>
            <person name="Xue W."/>
            <person name="Luo G."/>
        </authorList>
    </citation>
    <scope>NUCLEOTIDE SEQUENCE [LARGE SCALE GENOMIC DNA]</scope>
    <source>
        <strain evidence="10 11">AM21-18</strain>
        <strain evidence="9 12">AM32-6</strain>
    </source>
</reference>
<dbReference type="Proteomes" id="UP000284472">
    <property type="component" value="Unassembled WGS sequence"/>
</dbReference>
<accession>A0A414URP0</accession>
<dbReference type="PANTHER" id="PTHR43128:SF16">
    <property type="entry name" value="L-LACTATE DEHYDROGENASE"/>
    <property type="match status" value="1"/>
</dbReference>
<dbReference type="Gene3D" id="3.40.50.720">
    <property type="entry name" value="NAD(P)-binding Rossmann-like Domain"/>
    <property type="match status" value="1"/>
</dbReference>
<gene>
    <name evidence="10" type="primary">ldh</name>
    <name evidence="10" type="ORF">DW243_15915</name>
    <name evidence="9" type="ORF">DW812_16440</name>
</gene>
<feature type="domain" description="Lactate/malate dehydrogenase N-terminal" evidence="7">
    <location>
        <begin position="4"/>
        <end position="142"/>
    </location>
</feature>
<dbReference type="EC" id="1.1.1.27" evidence="10"/>
<evidence type="ECO:0000313" key="10">
    <source>
        <dbReference type="EMBL" id="RHG79648.1"/>
    </source>
</evidence>
<keyword evidence="2 6" id="KW-0560">Oxidoreductase</keyword>
<dbReference type="RefSeq" id="WP_118044193.1">
    <property type="nucleotide sequence ID" value="NZ_QRIP01000033.1"/>
</dbReference>
<dbReference type="SUPFAM" id="SSF51735">
    <property type="entry name" value="NAD(P)-binding Rossmann-fold domains"/>
    <property type="match status" value="1"/>
</dbReference>
<dbReference type="AlphaFoldDB" id="A0A414URP0"/>
<dbReference type="InterPro" id="IPR022383">
    <property type="entry name" value="Lactate/malate_DH_C"/>
</dbReference>
<dbReference type="SUPFAM" id="SSF56327">
    <property type="entry name" value="LDH C-terminal domain-like"/>
    <property type="match status" value="1"/>
</dbReference>
<dbReference type="PRINTS" id="PR00086">
    <property type="entry name" value="LLDHDRGNASE"/>
</dbReference>
<dbReference type="EMBL" id="QRIS01000036">
    <property type="protein sequence ID" value="RHG79648.1"/>
    <property type="molecule type" value="Genomic_DNA"/>
</dbReference>
<dbReference type="PIRSF" id="PIRSF000102">
    <property type="entry name" value="Lac_mal_DH"/>
    <property type="match status" value="1"/>
</dbReference>
<keyword evidence="3 5" id="KW-0520">NAD</keyword>